<feature type="compositionally biased region" description="Acidic residues" evidence="11">
    <location>
        <begin position="669"/>
        <end position="680"/>
    </location>
</feature>
<keyword evidence="10" id="KW-0479">Metal-binding</keyword>
<evidence type="ECO:0000256" key="2">
    <source>
        <dbReference type="ARBA" id="ARBA00006622"/>
    </source>
</evidence>
<dbReference type="InterPro" id="IPR002129">
    <property type="entry name" value="PyrdxlP-dep_de-COase"/>
</dbReference>
<feature type="region of interest" description="Disordered" evidence="11">
    <location>
        <begin position="668"/>
        <end position="712"/>
    </location>
</feature>
<dbReference type="InterPro" id="IPR010300">
    <property type="entry name" value="CDO_1"/>
</dbReference>
<evidence type="ECO:0000256" key="3">
    <source>
        <dbReference type="ARBA" id="ARBA00009533"/>
    </source>
</evidence>
<dbReference type="SUPFAM" id="SSF53383">
    <property type="entry name" value="PLP-dependent transferases"/>
    <property type="match status" value="2"/>
</dbReference>
<comment type="cofactor">
    <cofactor evidence="1 8">
        <name>pyridoxal 5'-phosphate</name>
        <dbReference type="ChEBI" id="CHEBI:597326"/>
    </cofactor>
</comment>
<dbReference type="GO" id="GO:0017172">
    <property type="term" value="F:cysteine dioxygenase activity"/>
    <property type="evidence" value="ECO:0007669"/>
    <property type="project" value="UniProtKB-EC"/>
</dbReference>
<dbReference type="PANTHER" id="PTHR45677">
    <property type="entry name" value="GLUTAMATE DECARBOXYLASE-RELATED"/>
    <property type="match status" value="1"/>
</dbReference>
<organism evidence="12">
    <name type="scientific">Chromera velia CCMP2878</name>
    <dbReference type="NCBI Taxonomy" id="1169474"/>
    <lineage>
        <taxon>Eukaryota</taxon>
        <taxon>Sar</taxon>
        <taxon>Alveolata</taxon>
        <taxon>Colpodellida</taxon>
        <taxon>Chromeraceae</taxon>
        <taxon>Chromera</taxon>
    </lineage>
</organism>
<feature type="binding site" evidence="10">
    <location>
        <position position="106"/>
    </location>
    <ligand>
        <name>Fe cation</name>
        <dbReference type="ChEBI" id="CHEBI:24875"/>
        <note>catalytic</note>
    </ligand>
</feature>
<dbReference type="InterPro" id="IPR015421">
    <property type="entry name" value="PyrdxlP-dep_Trfase_major"/>
</dbReference>
<dbReference type="GO" id="GO:0030170">
    <property type="term" value="F:pyridoxal phosphate binding"/>
    <property type="evidence" value="ECO:0007669"/>
    <property type="project" value="InterPro"/>
</dbReference>
<gene>
    <name evidence="12" type="ORF">Cvel_23402</name>
</gene>
<dbReference type="PANTHER" id="PTHR45677:SF13">
    <property type="entry name" value="LP10922P"/>
    <property type="match status" value="1"/>
</dbReference>
<dbReference type="PROSITE" id="PS00392">
    <property type="entry name" value="DDC_GAD_HDC_YDC"/>
    <property type="match status" value="1"/>
</dbReference>
<evidence type="ECO:0000256" key="7">
    <source>
        <dbReference type="ARBA" id="ARBA00023239"/>
    </source>
</evidence>
<feature type="binding site" evidence="10">
    <location>
        <position position="108"/>
    </location>
    <ligand>
        <name>Fe cation</name>
        <dbReference type="ChEBI" id="CHEBI:24875"/>
        <note>catalytic</note>
    </ligand>
</feature>
<feature type="compositionally biased region" description="Gly residues" evidence="11">
    <location>
        <begin position="380"/>
        <end position="389"/>
    </location>
</feature>
<dbReference type="VEuPathDB" id="CryptoDB:Cvel_23402"/>
<dbReference type="Gene3D" id="3.40.640.10">
    <property type="entry name" value="Type I PLP-dependent aspartate aminotransferase-like (Major domain)"/>
    <property type="match status" value="1"/>
</dbReference>
<dbReference type="InterPro" id="IPR011051">
    <property type="entry name" value="RmlC_Cupin_sf"/>
</dbReference>
<dbReference type="GO" id="GO:0016831">
    <property type="term" value="F:carboxy-lyase activity"/>
    <property type="evidence" value="ECO:0007669"/>
    <property type="project" value="UniProtKB-KW"/>
</dbReference>
<comment type="similarity">
    <text evidence="3">Belongs to the group II decarboxylase family.</text>
</comment>
<dbReference type="InterPro" id="IPR021115">
    <property type="entry name" value="Pyridoxal-P_BS"/>
</dbReference>
<dbReference type="Gene3D" id="3.90.1150.170">
    <property type="match status" value="2"/>
</dbReference>
<dbReference type="EC" id="1.13.11.20" evidence="4"/>
<keyword evidence="7" id="KW-0456">Lyase</keyword>
<feature type="region of interest" description="Disordered" evidence="11">
    <location>
        <begin position="505"/>
        <end position="537"/>
    </location>
</feature>
<evidence type="ECO:0000256" key="1">
    <source>
        <dbReference type="ARBA" id="ARBA00001933"/>
    </source>
</evidence>
<feature type="compositionally biased region" description="Low complexity" evidence="11">
    <location>
        <begin position="9"/>
        <end position="20"/>
    </location>
</feature>
<evidence type="ECO:0000256" key="11">
    <source>
        <dbReference type="SAM" id="MobiDB-lite"/>
    </source>
</evidence>
<evidence type="ECO:0000256" key="6">
    <source>
        <dbReference type="ARBA" id="ARBA00022898"/>
    </source>
</evidence>
<dbReference type="GO" id="GO:0019752">
    <property type="term" value="P:carboxylic acid metabolic process"/>
    <property type="evidence" value="ECO:0007669"/>
    <property type="project" value="InterPro"/>
</dbReference>
<evidence type="ECO:0000256" key="8">
    <source>
        <dbReference type="PIRSR" id="PIRSR602129-50"/>
    </source>
</evidence>
<dbReference type="InterPro" id="IPR014710">
    <property type="entry name" value="RmlC-like_jellyroll"/>
</dbReference>
<comment type="similarity">
    <text evidence="2">Belongs to the cysteine dioxygenase family.</text>
</comment>
<evidence type="ECO:0000256" key="4">
    <source>
        <dbReference type="ARBA" id="ARBA00013133"/>
    </source>
</evidence>
<dbReference type="SUPFAM" id="SSF51182">
    <property type="entry name" value="RmlC-like cupins"/>
    <property type="match status" value="1"/>
</dbReference>
<sequence>MVSEETEGSDSSPSASSSGAQPISCLDALFNELTCILHNRDDPKRLAKCKAKLESYIGSDWILHSTMPECKGFHIYGYSRAQVRTQPDLFAMLILTWSPRATSAIHNHPCERCFLMPLQGDLSEIKYDVKEETESVTQKEATPLKTHQACWIDDSHGWHAIKNNGNGLAVSLHVYIPSFTSCKIVDPATGMIRQVSCFPGQNPRITPLHDRVFSHAREYLSTIDCPASRPVIKLRTQHDIESIFARECCLSLKFETNEPPLDDDTLMTAMKHTCDFSTNTGHLYFFNQLFARTEPLAVAADCLASCLNANMYTFEMAPVFLLMERRLLQHMASFLGWFSHGGDKGGRGGEGEAKRGEGSPRRGGGSGRRRTIPGESSSSSGGGGAGAGAEKGPDLVRRFSVAGDGRPALSPLKRTPSPLGLHAQAEDFWSFDGILNPGGAVSNLMAMNVARHMKFGSIKRRGMYGMPPLVVFTSEEGHESIEKACAVLGIGTDFCRRIPVHVEPKTKKKKTEKKREDGEEVQEEKEEEEEIPPTLLAGGYNRGMNVEELEAAVQRSLAAGERPFFVNCSAGTTVAGAFDPMREIRKVCDKYALWMHVDGSVGASFLLPPEEPFASLTAGMREADSVSWNLHKLLGVPLQCSVLLTRYRGSLQATHEQSTVLSQLMEMEGGCEEGEDDADLDILPPTASAGGGDAGERGGDPERESSGAASDCCARTAATAGSTSRGAGGGLEIALPGGERNGSNSCCAGGSASAREKMKLKASSTSTLFPSETADTCQSTFQAGRRADAFKAWVLWKKLGDVGMANRIRLIYTHVQELREMLLTFPKKLACPGACPSFLLQGSRKEGGPSASSGLGSERSWMRMRMPPSRCGGTCGALKCKLGGREVEYVEEPAAVLEVDDAPADLNEGAFQMVWEPVSCNCCFWWVPYDLRPHVDAEGSWQTQPALRSHMTTVARAMKARMLTEGSLMVDWKCIGGRVPFWRVPLVNPDICRDDIFNVLRILNRIGNRSFPPGSFPDPLSVSLCMSMEETEETYAGVGWEREGGKQGGGGWSPGPELRARMDQEENEKKLDHICSF</sequence>
<reference evidence="12" key="1">
    <citation type="submission" date="2014-11" db="EMBL/GenBank/DDBJ databases">
        <authorList>
            <person name="Otto D Thomas"/>
            <person name="Naeem Raeece"/>
        </authorList>
    </citation>
    <scope>NUCLEOTIDE SEQUENCE</scope>
</reference>
<dbReference type="InterPro" id="IPR015424">
    <property type="entry name" value="PyrdxlP-dep_Trfase"/>
</dbReference>
<keyword evidence="9" id="KW-0883">Thioether bond</keyword>
<dbReference type="Pfam" id="PF05995">
    <property type="entry name" value="CDO_I"/>
    <property type="match status" value="1"/>
</dbReference>
<feature type="compositionally biased region" description="Basic and acidic residues" evidence="11">
    <location>
        <begin position="694"/>
        <end position="705"/>
    </location>
</feature>
<keyword evidence="5" id="KW-0210">Decarboxylase</keyword>
<dbReference type="AlphaFoldDB" id="A0A0G4GUC9"/>
<protein>
    <recommendedName>
        <fullName evidence="4">cysteine dioxygenase</fullName>
        <ecNumber evidence="4">1.13.11.20</ecNumber>
    </recommendedName>
</protein>
<keyword evidence="6 8" id="KW-0663">Pyridoxal phosphate</keyword>
<feature type="compositionally biased region" description="Acidic residues" evidence="11">
    <location>
        <begin position="518"/>
        <end position="531"/>
    </location>
</feature>
<feature type="region of interest" description="Disordered" evidence="11">
    <location>
        <begin position="345"/>
        <end position="392"/>
    </location>
</feature>
<feature type="region of interest" description="Disordered" evidence="11">
    <location>
        <begin position="1"/>
        <end position="20"/>
    </location>
</feature>
<feature type="cross-link" description="3'-(S-cysteinyl)-tyrosine (Cys-Tyr)" evidence="9">
    <location>
        <begin position="113"/>
        <end position="175"/>
    </location>
</feature>
<keyword evidence="10" id="KW-0408">Iron</keyword>
<evidence type="ECO:0000313" key="12">
    <source>
        <dbReference type="EMBL" id="CEM34333.1"/>
    </source>
</evidence>
<evidence type="ECO:0000256" key="9">
    <source>
        <dbReference type="PIRSR" id="PIRSR610300-50"/>
    </source>
</evidence>
<proteinExistence type="inferred from homology"/>
<name>A0A0G4GUC9_9ALVE</name>
<dbReference type="PhylomeDB" id="A0A0G4GUC9"/>
<evidence type="ECO:0000256" key="10">
    <source>
        <dbReference type="PIRSR" id="PIRSR610300-51"/>
    </source>
</evidence>
<dbReference type="GO" id="GO:0005506">
    <property type="term" value="F:iron ion binding"/>
    <property type="evidence" value="ECO:0007669"/>
    <property type="project" value="InterPro"/>
</dbReference>
<feature type="compositionally biased region" description="Basic and acidic residues" evidence="11">
    <location>
        <begin position="345"/>
        <end position="360"/>
    </location>
</feature>
<dbReference type="EMBL" id="CDMZ01001555">
    <property type="protein sequence ID" value="CEM34333.1"/>
    <property type="molecule type" value="Genomic_DNA"/>
</dbReference>
<evidence type="ECO:0000256" key="5">
    <source>
        <dbReference type="ARBA" id="ARBA00022793"/>
    </source>
</evidence>
<accession>A0A0G4GUC9</accession>
<dbReference type="Pfam" id="PF00282">
    <property type="entry name" value="Pyridoxal_deC"/>
    <property type="match status" value="2"/>
</dbReference>
<feature type="binding site" evidence="10">
    <location>
        <position position="159"/>
    </location>
    <ligand>
        <name>Fe cation</name>
        <dbReference type="ChEBI" id="CHEBI:24875"/>
        <note>catalytic</note>
    </ligand>
</feature>
<dbReference type="Gene3D" id="2.60.120.10">
    <property type="entry name" value="Jelly Rolls"/>
    <property type="match status" value="1"/>
</dbReference>
<dbReference type="CDD" id="cd10548">
    <property type="entry name" value="cupin_CDO"/>
    <property type="match status" value="1"/>
</dbReference>
<feature type="modified residue" description="N6-(pyridoxal phosphate)lysine" evidence="8">
    <location>
        <position position="632"/>
    </location>
</feature>
<dbReference type="GO" id="GO:0005737">
    <property type="term" value="C:cytoplasm"/>
    <property type="evidence" value="ECO:0007669"/>
    <property type="project" value="TreeGrafter"/>
</dbReference>